<organism evidence="1 2">
    <name type="scientific">Aspergillus tanneri</name>
    <dbReference type="NCBI Taxonomy" id="1220188"/>
    <lineage>
        <taxon>Eukaryota</taxon>
        <taxon>Fungi</taxon>
        <taxon>Dikarya</taxon>
        <taxon>Ascomycota</taxon>
        <taxon>Pezizomycotina</taxon>
        <taxon>Eurotiomycetes</taxon>
        <taxon>Eurotiomycetidae</taxon>
        <taxon>Eurotiales</taxon>
        <taxon>Aspergillaceae</taxon>
        <taxon>Aspergillus</taxon>
        <taxon>Aspergillus subgen. Circumdati</taxon>
    </lineage>
</organism>
<evidence type="ECO:0000313" key="2">
    <source>
        <dbReference type="Proteomes" id="UP000308092"/>
    </source>
</evidence>
<dbReference type="Gene3D" id="3.40.390.10">
    <property type="entry name" value="Collagenase (Catalytic Domain)"/>
    <property type="match status" value="1"/>
</dbReference>
<reference evidence="1 2" key="1">
    <citation type="submission" date="2019-03" db="EMBL/GenBank/DDBJ databases">
        <title>The genome sequence of a newly discovered highly antifungal drug resistant Aspergillus species, Aspergillus tanneri NIH 1004.</title>
        <authorList>
            <person name="Mounaud S."/>
            <person name="Singh I."/>
            <person name="Joardar V."/>
            <person name="Pakala S."/>
            <person name="Pakala S."/>
            <person name="Venepally P."/>
            <person name="Hoover J."/>
            <person name="Nierman W."/>
            <person name="Chung J."/>
            <person name="Losada L."/>
        </authorList>
    </citation>
    <scope>NUCLEOTIDE SEQUENCE [LARGE SCALE GENOMIC DNA]</scope>
    <source>
        <strain evidence="1 2">NIH1004</strain>
    </source>
</reference>
<comment type="caution">
    <text evidence="1">The sequence shown here is derived from an EMBL/GenBank/DDBJ whole genome shotgun (WGS) entry which is preliminary data.</text>
</comment>
<accession>A0A4S3J2S3</accession>
<evidence type="ECO:0000313" key="1">
    <source>
        <dbReference type="EMBL" id="THC88287.1"/>
    </source>
</evidence>
<dbReference type="AlphaFoldDB" id="A0A4S3J2S3"/>
<dbReference type="Proteomes" id="UP000308092">
    <property type="component" value="Unassembled WGS sequence"/>
</dbReference>
<sequence length="112" mass="12252">MMISSFIKKLATINVTLQDEICNCPNTFKRTNTANKLTQYANDPGVLQGKKLDDMKGDAAAGTLLHELTHSENILGTAATRPIAGLASVKPHLTLNNADTLAYFALVRYRYI</sequence>
<dbReference type="EMBL" id="SOSA01000886">
    <property type="protein sequence ID" value="THC88287.1"/>
    <property type="molecule type" value="Genomic_DNA"/>
</dbReference>
<name>A0A4S3J2S3_9EURO</name>
<keyword evidence="2" id="KW-1185">Reference proteome</keyword>
<dbReference type="SUPFAM" id="SSF55486">
    <property type="entry name" value="Metalloproteases ('zincins'), catalytic domain"/>
    <property type="match status" value="1"/>
</dbReference>
<protein>
    <submittedName>
        <fullName evidence="1">Uncharacterized protein</fullName>
    </submittedName>
</protein>
<gene>
    <name evidence="1" type="ORF">EYZ11_012267</name>
</gene>
<dbReference type="InterPro" id="IPR024079">
    <property type="entry name" value="MetalloPept_cat_dom_sf"/>
</dbReference>
<proteinExistence type="predicted"/>
<dbReference type="GO" id="GO:0008237">
    <property type="term" value="F:metallopeptidase activity"/>
    <property type="evidence" value="ECO:0007669"/>
    <property type="project" value="InterPro"/>
</dbReference>
<dbReference type="VEuPathDB" id="FungiDB:EYZ11_012267"/>